<dbReference type="GO" id="GO:0005737">
    <property type="term" value="C:cytoplasm"/>
    <property type="evidence" value="ECO:0007669"/>
    <property type="project" value="UniProtKB-SubCell"/>
</dbReference>
<dbReference type="InterPro" id="IPR052614">
    <property type="entry name" value="CFAP65"/>
</dbReference>
<dbReference type="Proteomes" id="UP000699462">
    <property type="component" value="Unassembled WGS sequence"/>
</dbReference>
<evidence type="ECO:0000259" key="1">
    <source>
        <dbReference type="Pfam" id="PF24816"/>
    </source>
</evidence>
<evidence type="ECO:0000313" key="2">
    <source>
        <dbReference type="EMBL" id="KAF8565649.1"/>
    </source>
</evidence>
<dbReference type="Pfam" id="PF24816">
    <property type="entry name" value="Ig_CFAP65__9th"/>
    <property type="match status" value="1"/>
</dbReference>
<dbReference type="AlphaFoldDB" id="A0A8T0DCU9"/>
<dbReference type="InterPro" id="IPR056344">
    <property type="entry name" value="Ig_CFAP65-like_9th"/>
</dbReference>
<keyword evidence="3" id="KW-1185">Reference proteome</keyword>
<sequence length="238" mass="26525">NTERTILTEFVPSATILLTASYPTLRIADIQGHGTLGSLGAVELWRDLALDYLNSSLAASPSKEELRDTIATRTTYRDHPQANKDRGPVFDMFLGVATTCQNDQNDDCICNETCEETQLYVLLENTGLVNADLAFLFPSDLLDKLPTWADDGEYSNDELHYLRVEADRLFNIEPKRAFLKPGEVVQVCITFRHQLPGSYQLPVLFKIEGGREIKVTTVSLISSKISKGVFSVSPFFVS</sequence>
<dbReference type="InterPro" id="IPR013783">
    <property type="entry name" value="Ig-like_fold"/>
</dbReference>
<dbReference type="OrthoDB" id="415597at2759"/>
<feature type="domain" description="CFAP65-like ninth Ig-like" evidence="1">
    <location>
        <begin position="23"/>
        <end position="216"/>
    </location>
</feature>
<dbReference type="Gene3D" id="2.60.40.10">
    <property type="entry name" value="Immunoglobulins"/>
    <property type="match status" value="1"/>
</dbReference>
<dbReference type="EMBL" id="JTDF01006368">
    <property type="protein sequence ID" value="KAF8565649.1"/>
    <property type="molecule type" value="Genomic_DNA"/>
</dbReference>
<gene>
    <name evidence="2" type="ORF">P879_10624</name>
</gene>
<feature type="non-terminal residue" evidence="2">
    <location>
        <position position="1"/>
    </location>
</feature>
<evidence type="ECO:0000313" key="3">
    <source>
        <dbReference type="Proteomes" id="UP000699462"/>
    </source>
</evidence>
<proteinExistence type="predicted"/>
<dbReference type="PANTHER" id="PTHR46127:SF1">
    <property type="entry name" value="CILIA- AND FLAGELLA-ASSOCIATED PROTEIN 65"/>
    <property type="match status" value="1"/>
</dbReference>
<protein>
    <recommendedName>
        <fullName evidence="1">CFAP65-like ninth Ig-like domain-containing protein</fullName>
    </recommendedName>
</protein>
<name>A0A8T0DCU9_9TREM</name>
<dbReference type="GO" id="GO:0031514">
    <property type="term" value="C:motile cilium"/>
    <property type="evidence" value="ECO:0007669"/>
    <property type="project" value="UniProtKB-SubCell"/>
</dbReference>
<organism evidence="2 3">
    <name type="scientific">Paragonimus westermani</name>
    <dbReference type="NCBI Taxonomy" id="34504"/>
    <lineage>
        <taxon>Eukaryota</taxon>
        <taxon>Metazoa</taxon>
        <taxon>Spiralia</taxon>
        <taxon>Lophotrochozoa</taxon>
        <taxon>Platyhelminthes</taxon>
        <taxon>Trematoda</taxon>
        <taxon>Digenea</taxon>
        <taxon>Plagiorchiida</taxon>
        <taxon>Troglotremata</taxon>
        <taxon>Troglotrematidae</taxon>
        <taxon>Paragonimus</taxon>
    </lineage>
</organism>
<reference evidence="2 3" key="1">
    <citation type="submission" date="2019-07" db="EMBL/GenBank/DDBJ databases">
        <title>Annotation for the trematode Paragonimus westermani.</title>
        <authorList>
            <person name="Choi Y.-J."/>
        </authorList>
    </citation>
    <scope>NUCLEOTIDE SEQUENCE [LARGE SCALE GENOMIC DNA]</scope>
    <source>
        <strain evidence="2">180907_Pwestermani</strain>
    </source>
</reference>
<accession>A0A8T0DCU9</accession>
<comment type="caution">
    <text evidence="2">The sequence shown here is derived from an EMBL/GenBank/DDBJ whole genome shotgun (WGS) entry which is preliminary data.</text>
</comment>
<dbReference type="PANTHER" id="PTHR46127">
    <property type="entry name" value="CILIA- AND FLAGELLA-ASSOCIATED PROTEIN 65"/>
    <property type="match status" value="1"/>
</dbReference>